<protein>
    <submittedName>
        <fullName evidence="1">Uncharacterized protein</fullName>
    </submittedName>
</protein>
<evidence type="ECO:0000313" key="1">
    <source>
        <dbReference type="EMBL" id="KAJ2893147.1"/>
    </source>
</evidence>
<accession>A0ACC1M236</accession>
<dbReference type="Proteomes" id="UP001139981">
    <property type="component" value="Unassembled WGS sequence"/>
</dbReference>
<comment type="caution">
    <text evidence="1">The sequence shown here is derived from an EMBL/GenBank/DDBJ whole genome shotgun (WGS) entry which is preliminary data.</text>
</comment>
<proteinExistence type="predicted"/>
<dbReference type="EMBL" id="JANBVB010000595">
    <property type="protein sequence ID" value="KAJ2893147.1"/>
    <property type="molecule type" value="Genomic_DNA"/>
</dbReference>
<gene>
    <name evidence="1" type="ORF">IWW38_002963</name>
</gene>
<keyword evidence="2" id="KW-1185">Reference proteome</keyword>
<evidence type="ECO:0000313" key="2">
    <source>
        <dbReference type="Proteomes" id="UP001139981"/>
    </source>
</evidence>
<organism evidence="1 2">
    <name type="scientific">Coemansia aciculifera</name>
    <dbReference type="NCBI Taxonomy" id="417176"/>
    <lineage>
        <taxon>Eukaryota</taxon>
        <taxon>Fungi</taxon>
        <taxon>Fungi incertae sedis</taxon>
        <taxon>Zoopagomycota</taxon>
        <taxon>Kickxellomycotina</taxon>
        <taxon>Kickxellomycetes</taxon>
        <taxon>Kickxellales</taxon>
        <taxon>Kickxellaceae</taxon>
        <taxon>Coemansia</taxon>
    </lineage>
</organism>
<name>A0ACC1M236_9FUNG</name>
<feature type="non-terminal residue" evidence="1">
    <location>
        <position position="92"/>
    </location>
</feature>
<sequence>MQSFTLAIAAIAAVAVADGAKGKNDYATQAYAPAPQAYAPAPVQAYAAPVTVVQNAATAEPTVTVTVTNGAASSAFSIGAAGLAGVLAFVSF</sequence>
<reference evidence="1" key="1">
    <citation type="submission" date="2022-07" db="EMBL/GenBank/DDBJ databases">
        <title>Phylogenomic reconstructions and comparative analyses of Kickxellomycotina fungi.</title>
        <authorList>
            <person name="Reynolds N.K."/>
            <person name="Stajich J.E."/>
            <person name="Barry K."/>
            <person name="Grigoriev I.V."/>
            <person name="Crous P."/>
            <person name="Smith M.E."/>
        </authorList>
    </citation>
    <scope>NUCLEOTIDE SEQUENCE</scope>
    <source>
        <strain evidence="1">CBS 190363</strain>
    </source>
</reference>